<dbReference type="EMBL" id="JACJVR010000052">
    <property type="protein sequence ID" value="MBB6692367.1"/>
    <property type="molecule type" value="Genomic_DNA"/>
</dbReference>
<dbReference type="Proteomes" id="UP000553776">
    <property type="component" value="Unassembled WGS sequence"/>
</dbReference>
<keyword evidence="1" id="KW-1133">Transmembrane helix</keyword>
<comment type="caution">
    <text evidence="2">The sequence shown here is derived from an EMBL/GenBank/DDBJ whole genome shotgun (WGS) entry which is preliminary data.</text>
</comment>
<keyword evidence="3" id="KW-1185">Reference proteome</keyword>
<feature type="transmembrane region" description="Helical" evidence="1">
    <location>
        <begin position="52"/>
        <end position="77"/>
    </location>
</feature>
<dbReference type="AlphaFoldDB" id="A0A841TV14"/>
<dbReference type="InterPro" id="IPR025470">
    <property type="entry name" value="DUF4321"/>
</dbReference>
<dbReference type="RefSeq" id="WP_185136356.1">
    <property type="nucleotide sequence ID" value="NZ_BORM01000009.1"/>
</dbReference>
<evidence type="ECO:0000256" key="1">
    <source>
        <dbReference type="SAM" id="Phobius"/>
    </source>
</evidence>
<evidence type="ECO:0000313" key="2">
    <source>
        <dbReference type="EMBL" id="MBB6692367.1"/>
    </source>
</evidence>
<organism evidence="2 3">
    <name type="scientific">Cohnella xylanilytica</name>
    <dbReference type="NCBI Taxonomy" id="557555"/>
    <lineage>
        <taxon>Bacteria</taxon>
        <taxon>Bacillati</taxon>
        <taxon>Bacillota</taxon>
        <taxon>Bacilli</taxon>
        <taxon>Bacillales</taxon>
        <taxon>Paenibacillaceae</taxon>
        <taxon>Cohnella</taxon>
    </lineage>
</organism>
<evidence type="ECO:0000313" key="3">
    <source>
        <dbReference type="Proteomes" id="UP000553776"/>
    </source>
</evidence>
<name>A0A841TV14_9BACL</name>
<gene>
    <name evidence="2" type="ORF">H7B90_13225</name>
</gene>
<reference evidence="2 3" key="1">
    <citation type="submission" date="2020-08" db="EMBL/GenBank/DDBJ databases">
        <title>Cohnella phylogeny.</title>
        <authorList>
            <person name="Dunlap C."/>
        </authorList>
    </citation>
    <scope>NUCLEOTIDE SEQUENCE [LARGE SCALE GENOMIC DNA]</scope>
    <source>
        <strain evidence="2 3">DSM 25239</strain>
    </source>
</reference>
<sequence length="80" mass="8910">MKKNGWILLLLVFIGLLAGALVSRWLEAVPGLDFLTKTYKVDWSPAADLLVLNYHIQIGLNISLLSIVGAAAAIWIYRRM</sequence>
<proteinExistence type="predicted"/>
<accession>A0A841TV14</accession>
<keyword evidence="1" id="KW-0812">Transmembrane</keyword>
<protein>
    <submittedName>
        <fullName evidence="2">DUF4321 domain-containing protein</fullName>
    </submittedName>
</protein>
<keyword evidence="1" id="KW-0472">Membrane</keyword>
<dbReference type="Pfam" id="PF14209">
    <property type="entry name" value="DUF4321"/>
    <property type="match status" value="1"/>
</dbReference>